<dbReference type="VEuPathDB" id="FungiDB:JI435_026600"/>
<accession>A0A7U2EXV4</accession>
<gene>
    <name evidence="2" type="ORF">JI435_026600</name>
</gene>
<evidence type="ECO:0000313" key="2">
    <source>
        <dbReference type="EMBL" id="QRC94911.1"/>
    </source>
</evidence>
<evidence type="ECO:0000256" key="1">
    <source>
        <dbReference type="SAM" id="MobiDB-lite"/>
    </source>
</evidence>
<feature type="region of interest" description="Disordered" evidence="1">
    <location>
        <begin position="134"/>
        <end position="250"/>
    </location>
</feature>
<sequence length="461" mass="51307">MPSFAFWKNPKSSPSDGPSVREPLLDDVADAAQPKLDLITRNQDSGSFTFEDMERLADCQPTRPLQQLMERIKPSAASTTIGQVDEDAPLLDDEHIQSQCGPSPDERSEPILMPREEYLSADVPLLVLDASSETTTTVEKVDPESNSQPTATPWRDESKSHQWPLKPVSVVATPETPQMRPASFSTRSVSSQSPSTAAQAGSTPRRLHRPTELNLGSVAPTSNKPESELEKQFSLMRNSKTQSKAALRSPTQLLQERLSMSTTKQKEEVKVRVFVPPQPPRNGCLLPGPAGQMGAFSSTSVRARTEGGRPAWWCKTDKLVVFDGIDAEANGEVTIRARTSKGLSIARRRGDTETVVIPMNCKHCQEMLKRHEWKYDIQVCKRSVCWDCKERCKWEQEQEIKERAEASMEVKAERERADSVLQDDEPRMDDLVRKSGIEQCRPKSPIEAVGGIEERIASVGC</sequence>
<dbReference type="OrthoDB" id="3944493at2759"/>
<keyword evidence="3" id="KW-1185">Reference proteome</keyword>
<feature type="compositionally biased region" description="Polar residues" evidence="1">
    <location>
        <begin position="235"/>
        <end position="250"/>
    </location>
</feature>
<dbReference type="EMBL" id="CP069027">
    <property type="protein sequence ID" value="QRC94911.1"/>
    <property type="molecule type" value="Genomic_DNA"/>
</dbReference>
<proteinExistence type="predicted"/>
<protein>
    <submittedName>
        <fullName evidence="2">Uncharacterized protein</fullName>
    </submittedName>
</protein>
<feature type="compositionally biased region" description="Polar residues" evidence="1">
    <location>
        <begin position="134"/>
        <end position="151"/>
    </location>
</feature>
<dbReference type="AlphaFoldDB" id="A0A7U2EXV4"/>
<name>A0A7U2EXV4_PHANO</name>
<reference evidence="3" key="1">
    <citation type="journal article" date="2021" name="BMC Genomics">
        <title>Chromosome-level genome assembly and manually-curated proteome of model necrotroph Parastagonospora nodorum Sn15 reveals a genome-wide trove of candidate effector homologs, and redundancy of virulence-related functions within an accessory chromosome.</title>
        <authorList>
            <person name="Bertazzoni S."/>
            <person name="Jones D.A.B."/>
            <person name="Phan H.T."/>
            <person name="Tan K.-C."/>
            <person name="Hane J.K."/>
        </authorList>
    </citation>
    <scope>NUCLEOTIDE SEQUENCE [LARGE SCALE GENOMIC DNA]</scope>
    <source>
        <strain evidence="3">SN15 / ATCC MYA-4574 / FGSC 10173)</strain>
    </source>
</reference>
<feature type="region of interest" description="Disordered" evidence="1">
    <location>
        <begin position="1"/>
        <end position="23"/>
    </location>
</feature>
<dbReference type="Proteomes" id="UP000663193">
    <property type="component" value="Chromosome 5"/>
</dbReference>
<organism evidence="2 3">
    <name type="scientific">Phaeosphaeria nodorum (strain SN15 / ATCC MYA-4574 / FGSC 10173)</name>
    <name type="common">Glume blotch fungus</name>
    <name type="synonym">Parastagonospora nodorum</name>
    <dbReference type="NCBI Taxonomy" id="321614"/>
    <lineage>
        <taxon>Eukaryota</taxon>
        <taxon>Fungi</taxon>
        <taxon>Dikarya</taxon>
        <taxon>Ascomycota</taxon>
        <taxon>Pezizomycotina</taxon>
        <taxon>Dothideomycetes</taxon>
        <taxon>Pleosporomycetidae</taxon>
        <taxon>Pleosporales</taxon>
        <taxon>Pleosporineae</taxon>
        <taxon>Phaeosphaeriaceae</taxon>
        <taxon>Parastagonospora</taxon>
    </lineage>
</organism>
<evidence type="ECO:0000313" key="3">
    <source>
        <dbReference type="Proteomes" id="UP000663193"/>
    </source>
</evidence>
<feature type="compositionally biased region" description="Low complexity" evidence="1">
    <location>
        <begin position="182"/>
        <end position="203"/>
    </location>
</feature>